<accession>A0ABR1SFN0</accession>
<keyword evidence="3" id="KW-1185">Reference proteome</keyword>
<sequence>MSSVHERDDCSDSKHEPPRQRQKISPDVGPPKSGRSSRNAWTLIDADLIPGVTKIGNRGKYQFVIPLSIIPGLNRIALGVRNTATDLLFRIRLSSTATKFYFHFLPNDHEDSECHNYCSTAVPWDDHSSRYWCSSDPNFMTHMMTKIWHRVLIETGHRLREKSATDIWSALITVAMDVNTKATTHCIISSESCQPSLGFTAARPVACSAKCLEEFQKWPLHVRLSPLLREPSVIDLLLTCLSAQVTALLLEPHLNPSGYPTPPLDILDAGKLLRILDTFPPMTPGITLKEIINFGKMGKERCQVLNWLCARFQGMIVPAPESDQVMFHKPGYDSTDKSRRDDLELLPKTFLLLNTNPQRQVKFEAQLAEKSQTNGGSAAFHGTPAQNTFNILCEGIKQNINSDGHVWYSGSPFSSTYHMWKNMPQGHQLLYRSWSNSMFKNQQLLFGLEVTGPTGFDSFSTGISPQDKLMIRHLFFIPADAEESCRNVRGSDQPWADQSIRPKMEGTFSRIHDGTLIRDVQGETTG</sequence>
<protein>
    <submittedName>
        <fullName evidence="2">Uncharacterized protein</fullName>
    </submittedName>
</protein>
<dbReference type="EMBL" id="JAQQWK010000010">
    <property type="protein sequence ID" value="KAK8030180.1"/>
    <property type="molecule type" value="Genomic_DNA"/>
</dbReference>
<comment type="caution">
    <text evidence="2">The sequence shown here is derived from an EMBL/GenBank/DDBJ whole genome shotgun (WGS) entry which is preliminary data.</text>
</comment>
<evidence type="ECO:0000313" key="3">
    <source>
        <dbReference type="Proteomes" id="UP001444661"/>
    </source>
</evidence>
<proteinExistence type="predicted"/>
<reference evidence="2 3" key="1">
    <citation type="submission" date="2023-01" db="EMBL/GenBank/DDBJ databases">
        <title>Analysis of 21 Apiospora genomes using comparative genomics revels a genus with tremendous synthesis potential of carbohydrate active enzymes and secondary metabolites.</title>
        <authorList>
            <person name="Sorensen T."/>
        </authorList>
    </citation>
    <scope>NUCLEOTIDE SEQUENCE [LARGE SCALE GENOMIC DNA]</scope>
    <source>
        <strain evidence="2 3">CBS 33761</strain>
    </source>
</reference>
<feature type="region of interest" description="Disordered" evidence="1">
    <location>
        <begin position="1"/>
        <end position="38"/>
    </location>
</feature>
<evidence type="ECO:0000256" key="1">
    <source>
        <dbReference type="SAM" id="MobiDB-lite"/>
    </source>
</evidence>
<gene>
    <name evidence="2" type="ORF">PG993_011471</name>
</gene>
<feature type="compositionally biased region" description="Basic and acidic residues" evidence="1">
    <location>
        <begin position="1"/>
        <end position="19"/>
    </location>
</feature>
<organism evidence="2 3">
    <name type="scientific">Apiospora rasikravindrae</name>
    <dbReference type="NCBI Taxonomy" id="990691"/>
    <lineage>
        <taxon>Eukaryota</taxon>
        <taxon>Fungi</taxon>
        <taxon>Dikarya</taxon>
        <taxon>Ascomycota</taxon>
        <taxon>Pezizomycotina</taxon>
        <taxon>Sordariomycetes</taxon>
        <taxon>Xylariomycetidae</taxon>
        <taxon>Amphisphaeriales</taxon>
        <taxon>Apiosporaceae</taxon>
        <taxon>Apiospora</taxon>
    </lineage>
</organism>
<evidence type="ECO:0000313" key="2">
    <source>
        <dbReference type="EMBL" id="KAK8030180.1"/>
    </source>
</evidence>
<name>A0ABR1SFN0_9PEZI</name>
<dbReference type="Proteomes" id="UP001444661">
    <property type="component" value="Unassembled WGS sequence"/>
</dbReference>